<protein>
    <submittedName>
        <fullName evidence="1">Uncharacterized protein</fullName>
    </submittedName>
</protein>
<accession>A0A9P6T8M6</accession>
<dbReference type="Proteomes" id="UP000886653">
    <property type="component" value="Unassembled WGS sequence"/>
</dbReference>
<evidence type="ECO:0000313" key="2">
    <source>
        <dbReference type="Proteomes" id="UP000886653"/>
    </source>
</evidence>
<dbReference type="EMBL" id="MU167339">
    <property type="protein sequence ID" value="KAG0142734.1"/>
    <property type="molecule type" value="Genomic_DNA"/>
</dbReference>
<reference evidence="1" key="1">
    <citation type="submission" date="2013-11" db="EMBL/GenBank/DDBJ databases">
        <title>Genome sequence of the fusiform rust pathogen reveals effectors for host alternation and coevolution with pine.</title>
        <authorList>
            <consortium name="DOE Joint Genome Institute"/>
            <person name="Smith K."/>
            <person name="Pendleton A."/>
            <person name="Kubisiak T."/>
            <person name="Anderson C."/>
            <person name="Salamov A."/>
            <person name="Aerts A."/>
            <person name="Riley R."/>
            <person name="Clum A."/>
            <person name="Lindquist E."/>
            <person name="Ence D."/>
            <person name="Campbell M."/>
            <person name="Kronenberg Z."/>
            <person name="Feau N."/>
            <person name="Dhillon B."/>
            <person name="Hamelin R."/>
            <person name="Burleigh J."/>
            <person name="Smith J."/>
            <person name="Yandell M."/>
            <person name="Nelson C."/>
            <person name="Grigoriev I."/>
            <person name="Davis J."/>
        </authorList>
    </citation>
    <scope>NUCLEOTIDE SEQUENCE</scope>
    <source>
        <strain evidence="1">G11</strain>
    </source>
</reference>
<proteinExistence type="predicted"/>
<comment type="caution">
    <text evidence="1">The sequence shown here is derived from an EMBL/GenBank/DDBJ whole genome shotgun (WGS) entry which is preliminary data.</text>
</comment>
<organism evidence="1 2">
    <name type="scientific">Cronartium quercuum f. sp. fusiforme G11</name>
    <dbReference type="NCBI Taxonomy" id="708437"/>
    <lineage>
        <taxon>Eukaryota</taxon>
        <taxon>Fungi</taxon>
        <taxon>Dikarya</taxon>
        <taxon>Basidiomycota</taxon>
        <taxon>Pucciniomycotina</taxon>
        <taxon>Pucciniomycetes</taxon>
        <taxon>Pucciniales</taxon>
        <taxon>Coleosporiaceae</taxon>
        <taxon>Cronartium</taxon>
    </lineage>
</organism>
<name>A0A9P6T8M6_9BASI</name>
<dbReference type="AlphaFoldDB" id="A0A9P6T8M6"/>
<sequence>MQTADPTFSHLQGQLTPQQHQLQCQPSVPAVTLGPSWFQHSSMSIHPKDCPIWVKNTSVYRKGPFPIGFVIFISFK</sequence>
<gene>
    <name evidence="1" type="ORF">CROQUDRAFT_662128</name>
</gene>
<evidence type="ECO:0000313" key="1">
    <source>
        <dbReference type="EMBL" id="KAG0142734.1"/>
    </source>
</evidence>
<keyword evidence="2" id="KW-1185">Reference proteome</keyword>